<proteinExistence type="predicted"/>
<dbReference type="EMBL" id="SCEB01214427">
    <property type="protein sequence ID" value="RXM35398.1"/>
    <property type="molecule type" value="Genomic_DNA"/>
</dbReference>
<name>A0A444UJW9_ACIRT</name>
<sequence length="120" mass="13162">MQINLTGTSDGYGHNNYSALVGVWIYGFFIMVLLALDFLYYSAMNYELCRFSEVCVAVSILGYRHPYQKCGGGSNGFVRMPQDGLTTASALPPVVGPLDFKQPELGYVLLQLPELATAPQ</sequence>
<organism evidence="2 3">
    <name type="scientific">Acipenser ruthenus</name>
    <name type="common">Sterlet sturgeon</name>
    <dbReference type="NCBI Taxonomy" id="7906"/>
    <lineage>
        <taxon>Eukaryota</taxon>
        <taxon>Metazoa</taxon>
        <taxon>Chordata</taxon>
        <taxon>Craniata</taxon>
        <taxon>Vertebrata</taxon>
        <taxon>Euteleostomi</taxon>
        <taxon>Actinopterygii</taxon>
        <taxon>Chondrostei</taxon>
        <taxon>Acipenseriformes</taxon>
        <taxon>Acipenseridae</taxon>
        <taxon>Acipenser</taxon>
    </lineage>
</organism>
<keyword evidence="1" id="KW-0472">Membrane</keyword>
<evidence type="ECO:0000313" key="2">
    <source>
        <dbReference type="EMBL" id="RXM35398.1"/>
    </source>
</evidence>
<comment type="caution">
    <text evidence="2">The sequence shown here is derived from an EMBL/GenBank/DDBJ whole genome shotgun (WGS) entry which is preliminary data.</text>
</comment>
<dbReference type="Proteomes" id="UP000289886">
    <property type="component" value="Unassembled WGS sequence"/>
</dbReference>
<keyword evidence="1" id="KW-0812">Transmembrane</keyword>
<gene>
    <name evidence="2" type="ORF">EOD39_13000</name>
</gene>
<reference evidence="2 3" key="1">
    <citation type="submission" date="2019-01" db="EMBL/GenBank/DDBJ databases">
        <title>Draft Genome and Complete Hox-Cluster Characterization of the Sterlet Sturgeon (Acipenser ruthenus).</title>
        <authorList>
            <person name="Wei Q."/>
        </authorList>
    </citation>
    <scope>NUCLEOTIDE SEQUENCE [LARGE SCALE GENOMIC DNA]</scope>
    <source>
        <strain evidence="2">WHYD16114868_AA</strain>
        <tissue evidence="2">Blood</tissue>
    </source>
</reference>
<evidence type="ECO:0000313" key="3">
    <source>
        <dbReference type="Proteomes" id="UP000289886"/>
    </source>
</evidence>
<feature type="transmembrane region" description="Helical" evidence="1">
    <location>
        <begin position="20"/>
        <end position="41"/>
    </location>
</feature>
<keyword evidence="1" id="KW-1133">Transmembrane helix</keyword>
<protein>
    <submittedName>
        <fullName evidence="2">Uncharacterized protein</fullName>
    </submittedName>
</protein>
<accession>A0A444UJW9</accession>
<dbReference type="AlphaFoldDB" id="A0A444UJW9"/>
<evidence type="ECO:0000256" key="1">
    <source>
        <dbReference type="SAM" id="Phobius"/>
    </source>
</evidence>
<keyword evidence="3" id="KW-1185">Reference proteome</keyword>